<feature type="transmembrane region" description="Helical" evidence="8">
    <location>
        <begin position="118"/>
        <end position="139"/>
    </location>
</feature>
<evidence type="ECO:0000256" key="1">
    <source>
        <dbReference type="ARBA" id="ARBA00004651"/>
    </source>
</evidence>
<evidence type="ECO:0000313" key="9">
    <source>
        <dbReference type="EMBL" id="SDT14034.1"/>
    </source>
</evidence>
<keyword evidence="5 8" id="KW-0812">Transmembrane</keyword>
<dbReference type="Pfam" id="PF01032">
    <property type="entry name" value="FecCD"/>
    <property type="match status" value="2"/>
</dbReference>
<feature type="transmembrane region" description="Helical" evidence="8">
    <location>
        <begin position="237"/>
        <end position="267"/>
    </location>
</feature>
<keyword evidence="7 8" id="KW-0472">Membrane</keyword>
<keyword evidence="6 8" id="KW-1133">Transmembrane helix</keyword>
<keyword evidence="10" id="KW-1185">Reference proteome</keyword>
<feature type="transmembrane region" description="Helical" evidence="8">
    <location>
        <begin position="448"/>
        <end position="468"/>
    </location>
</feature>
<dbReference type="InterPro" id="IPR037294">
    <property type="entry name" value="ABC_BtuC-like"/>
</dbReference>
<feature type="transmembrane region" description="Helical" evidence="8">
    <location>
        <begin position="639"/>
        <end position="656"/>
    </location>
</feature>
<feature type="transmembrane region" description="Helical" evidence="8">
    <location>
        <begin position="307"/>
        <end position="326"/>
    </location>
</feature>
<evidence type="ECO:0000256" key="6">
    <source>
        <dbReference type="ARBA" id="ARBA00022989"/>
    </source>
</evidence>
<feature type="transmembrane region" description="Helical" evidence="8">
    <location>
        <begin position="354"/>
        <end position="374"/>
    </location>
</feature>
<gene>
    <name evidence="9" type="ORF">SAMN05216421_2988</name>
</gene>
<dbReference type="Proteomes" id="UP000243207">
    <property type="component" value="Chromosome I"/>
</dbReference>
<dbReference type="SUPFAM" id="SSF81345">
    <property type="entry name" value="ABC transporter involved in vitamin B12 uptake, BtuC"/>
    <property type="match status" value="2"/>
</dbReference>
<keyword evidence="4" id="KW-1003">Cell membrane</keyword>
<dbReference type="GO" id="GO:0022857">
    <property type="term" value="F:transmembrane transporter activity"/>
    <property type="evidence" value="ECO:0007669"/>
    <property type="project" value="InterPro"/>
</dbReference>
<feature type="transmembrane region" description="Helical" evidence="8">
    <location>
        <begin position="60"/>
        <end position="81"/>
    </location>
</feature>
<evidence type="ECO:0000313" key="10">
    <source>
        <dbReference type="Proteomes" id="UP000243207"/>
    </source>
</evidence>
<name>A0A1H1XXR3_9GAMM</name>
<dbReference type="PANTHER" id="PTHR30472:SF37">
    <property type="entry name" value="FE(3+) DICITRATE TRANSPORT SYSTEM PERMEASE PROTEIN FECD-RELATED"/>
    <property type="match status" value="1"/>
</dbReference>
<feature type="transmembrane region" description="Helical" evidence="8">
    <location>
        <begin position="279"/>
        <end position="301"/>
    </location>
</feature>
<dbReference type="STRING" id="487184.SAMN05216421_2988"/>
<proteinExistence type="inferred from homology"/>
<dbReference type="AlphaFoldDB" id="A0A1H1XXR3"/>
<dbReference type="GO" id="GO:0005886">
    <property type="term" value="C:plasma membrane"/>
    <property type="evidence" value="ECO:0007669"/>
    <property type="project" value="UniProtKB-SubCell"/>
</dbReference>
<comment type="similarity">
    <text evidence="2">Belongs to the binding-protein-dependent transport system permease family. FecCD subfamily.</text>
</comment>
<dbReference type="RefSeq" id="WP_093396360.1">
    <property type="nucleotide sequence ID" value="NZ_LT629736.1"/>
</dbReference>
<dbReference type="InterPro" id="IPR000522">
    <property type="entry name" value="ABC_transptr_permease_BtuC"/>
</dbReference>
<feature type="transmembrane region" description="Helical" evidence="8">
    <location>
        <begin position="394"/>
        <end position="412"/>
    </location>
</feature>
<evidence type="ECO:0000256" key="5">
    <source>
        <dbReference type="ARBA" id="ARBA00022692"/>
    </source>
</evidence>
<comment type="subcellular location">
    <subcellularLocation>
        <location evidence="1">Cell membrane</location>
        <topology evidence="1">Multi-pass membrane protein</topology>
    </subcellularLocation>
</comment>
<feature type="transmembrane region" description="Helical" evidence="8">
    <location>
        <begin position="424"/>
        <end position="442"/>
    </location>
</feature>
<dbReference type="PANTHER" id="PTHR30472">
    <property type="entry name" value="FERRIC ENTEROBACTIN TRANSPORT SYSTEM PERMEASE PROTEIN"/>
    <property type="match status" value="1"/>
</dbReference>
<organism evidence="9 10">
    <name type="scientific">Halopseudomonas xinjiangensis</name>
    <dbReference type="NCBI Taxonomy" id="487184"/>
    <lineage>
        <taxon>Bacteria</taxon>
        <taxon>Pseudomonadati</taxon>
        <taxon>Pseudomonadota</taxon>
        <taxon>Gammaproteobacteria</taxon>
        <taxon>Pseudomonadales</taxon>
        <taxon>Pseudomonadaceae</taxon>
        <taxon>Halopseudomonas</taxon>
    </lineage>
</organism>
<evidence type="ECO:0000256" key="3">
    <source>
        <dbReference type="ARBA" id="ARBA00022448"/>
    </source>
</evidence>
<protein>
    <submittedName>
        <fullName evidence="9">Iron complex transport system permease protein</fullName>
    </submittedName>
</protein>
<feature type="transmembrane region" description="Helical" evidence="8">
    <location>
        <begin position="609"/>
        <end position="627"/>
    </location>
</feature>
<evidence type="ECO:0000256" key="7">
    <source>
        <dbReference type="ARBA" id="ARBA00023136"/>
    </source>
</evidence>
<dbReference type="OrthoDB" id="9811721at2"/>
<accession>A0A1H1XXR3</accession>
<dbReference type="NCBIfam" id="NF007866">
    <property type="entry name" value="PRK10577.1-2"/>
    <property type="match status" value="1"/>
</dbReference>
<dbReference type="Gene3D" id="1.10.3470.10">
    <property type="entry name" value="ABC transporter involved in vitamin B12 uptake, BtuC"/>
    <property type="match status" value="2"/>
</dbReference>
<evidence type="ECO:0000256" key="2">
    <source>
        <dbReference type="ARBA" id="ARBA00007935"/>
    </source>
</evidence>
<evidence type="ECO:0000256" key="8">
    <source>
        <dbReference type="SAM" id="Phobius"/>
    </source>
</evidence>
<feature type="transmembrane region" description="Helical" evidence="8">
    <location>
        <begin position="12"/>
        <end position="32"/>
    </location>
</feature>
<dbReference type="CDD" id="cd06550">
    <property type="entry name" value="TM_ABC_iron-siderophores_like"/>
    <property type="match status" value="1"/>
</dbReference>
<keyword evidence="3" id="KW-0813">Transport</keyword>
<reference evidence="10" key="1">
    <citation type="submission" date="2016-10" db="EMBL/GenBank/DDBJ databases">
        <authorList>
            <person name="Varghese N."/>
            <person name="Submissions S."/>
        </authorList>
    </citation>
    <scope>NUCLEOTIDE SEQUENCE [LARGE SCALE GENOMIC DNA]</scope>
    <source>
        <strain evidence="10">NRRL B-51270</strain>
    </source>
</reference>
<sequence length="659" mass="68784">MAEPMGRRPPVGLWIGGLLLVAFALAVLQLSVRLPPPLWTEALLQPQLSDVRQLLVHFSWMPRLVMSGLCGAALGLAGLLMQQVLRNPLASPSTLGAANGAQLALALATLHAPALLVASQWIAFAGAALATLAVLLLAGRRGFSPLSLILAGMVISLYLGALNVVLMLTQPQGLTALFIWTAGSLSQNSWDGVMFLLPRLALALLAVWILARPLALLELDETGARSLGVSLGRLRVLALGIAVFLTACVVSSVGVIGFIGLAAPAICRLMGARGFAQRLVWTPLLGAALLWLADLGLQQLASERSELLPTGAVTALLGAPLLLWLLPRLRMGAAPAVRAVPSSPARAGPARHTLVVLGLSVLLLAALALFLGQGMDGWSATLDWAVIEWRLPRAMSAAGAGLMLALAGTLLQRLTGNPMASPEIMGISAGAALGLMAMVFLWPAAPLLVRLAIGCLGATVTLFIIIGFARRQDFSPERLLLVGIAISALFDAVQTLVLSMNDPRGQDLLGWLSGSTYHVELPLALVALIGAGVLLSLCLPLQRWLTLLPLGDSAPRSLGVPLARARLMLMLLAALLTAAGTLVIGPLSFVGLMAPHMARLLGFHKARGQLLAAALLGAGLMLLADWLGRMLMFPDQLPAGLLAAVIGGAYLVWGLGRRA</sequence>
<dbReference type="GO" id="GO:0033214">
    <property type="term" value="P:siderophore-iron import into cell"/>
    <property type="evidence" value="ECO:0007669"/>
    <property type="project" value="TreeGrafter"/>
</dbReference>
<feature type="transmembrane region" description="Helical" evidence="8">
    <location>
        <begin position="521"/>
        <end position="546"/>
    </location>
</feature>
<feature type="transmembrane region" description="Helical" evidence="8">
    <location>
        <begin position="567"/>
        <end position="589"/>
    </location>
</feature>
<dbReference type="EMBL" id="LT629736">
    <property type="protein sequence ID" value="SDT14034.1"/>
    <property type="molecule type" value="Genomic_DNA"/>
</dbReference>
<feature type="transmembrane region" description="Helical" evidence="8">
    <location>
        <begin position="146"/>
        <end position="168"/>
    </location>
</feature>
<evidence type="ECO:0000256" key="4">
    <source>
        <dbReference type="ARBA" id="ARBA00022475"/>
    </source>
</evidence>